<feature type="transmembrane region" description="Helical" evidence="7">
    <location>
        <begin position="491"/>
        <end position="512"/>
    </location>
</feature>
<feature type="region of interest" description="Disordered" evidence="6">
    <location>
        <begin position="622"/>
        <end position="670"/>
    </location>
</feature>
<feature type="compositionally biased region" description="Basic and acidic residues" evidence="6">
    <location>
        <begin position="653"/>
        <end position="663"/>
    </location>
</feature>
<evidence type="ECO:0000256" key="4">
    <source>
        <dbReference type="ARBA" id="ARBA00022989"/>
    </source>
</evidence>
<comment type="subcellular location">
    <subcellularLocation>
        <location evidence="1">Membrane</location>
        <topology evidence="1">Multi-pass membrane protein</topology>
    </subcellularLocation>
</comment>
<protein>
    <recommendedName>
        <fullName evidence="8">Cation/H+ exchanger transmembrane domain-containing protein</fullName>
    </recommendedName>
</protein>
<dbReference type="OMA" id="FGWDWAF"/>
<evidence type="ECO:0000256" key="1">
    <source>
        <dbReference type="ARBA" id="ARBA00004141"/>
    </source>
</evidence>
<dbReference type="PANTHER" id="PTHR31102:SF1">
    <property type="entry name" value="CATION_H+ EXCHANGER DOMAIN-CONTAINING PROTEIN"/>
    <property type="match status" value="1"/>
</dbReference>
<evidence type="ECO:0000256" key="7">
    <source>
        <dbReference type="SAM" id="Phobius"/>
    </source>
</evidence>
<keyword evidence="3 7" id="KW-0812">Transmembrane</keyword>
<dbReference type="Pfam" id="PF00999">
    <property type="entry name" value="Na_H_Exchanger"/>
    <property type="match status" value="1"/>
</dbReference>
<feature type="transmembrane region" description="Helical" evidence="7">
    <location>
        <begin position="552"/>
        <end position="572"/>
    </location>
</feature>
<evidence type="ECO:0000313" key="10">
    <source>
        <dbReference type="Proteomes" id="UP000887568"/>
    </source>
</evidence>
<feature type="transmembrane region" description="Helical" evidence="7">
    <location>
        <begin position="518"/>
        <end position="540"/>
    </location>
</feature>
<evidence type="ECO:0000256" key="3">
    <source>
        <dbReference type="ARBA" id="ARBA00022692"/>
    </source>
</evidence>
<feature type="transmembrane region" description="Helical" evidence="7">
    <location>
        <begin position="155"/>
        <end position="176"/>
    </location>
</feature>
<keyword evidence="5 7" id="KW-0472">Membrane</keyword>
<dbReference type="EnsemblMetazoa" id="XM_038204445.1">
    <property type="protein sequence ID" value="XP_038060373.1"/>
    <property type="gene ID" value="LOC119731297"/>
</dbReference>
<dbReference type="Proteomes" id="UP000887568">
    <property type="component" value="Unplaced"/>
</dbReference>
<feature type="transmembrane region" description="Helical" evidence="7">
    <location>
        <begin position="275"/>
        <end position="293"/>
    </location>
</feature>
<sequence>MGGNVVSTSYKTANTTDLEVAKPDDYSTLQDENSQYATPNTTTMNSTPDTSIPLEGGRNDTLNEADDDEGETAPWHGLPMGVDEHGSFAVINTEVPLNHVQHGYPEEREPQCCRGLRDRCKMACRPLVAKHNQLPESPSRRARLKYAFLCPPHGLVAKIVLNVTIVVLLWAILWSITGPEALPGGNLFAIYVLVVVAAVGGKLIELIHLPALLGMLLVGFIFKNVPGIQIADDIHPGWASALRNIALAVILIKAGLGIDAAALRRLSLVCARLSTVPCVSEAIIIAIMSHALLGFSWDWAFMLGFVIAAVSPAVVVPSVLELQEKGYGVRRGVPTLLVASASCENVFAIAAFGVALGIAFSSDKLASDFDQESGNATYNGTNPPYDTSLDSSNDGAGALVFDIFRAPIELLMGVAFGCLGGIFLWYIPNKNQKSLTWKRALLVCGGGLLSLFGFAQAEFTGAGAMGCLILPFVAAQGWGRSKEPVNKIVGVIWTLFEPILFGIIGAAVSVEYLDGNTVGYGIAIMVIGLIIRTIVTYLVVCKAGLTIKAKVFAALAWLPKATVQAAIGPLAWEVAINKNAGPLAEQNGIKVLTLAVLSIILTAPIGAILIALGGPRLLEKSPTSDSAVDHPIPEVKIVSPEGEESQGSQEGAEETRESPREGPAETSAML</sequence>
<feature type="transmembrane region" description="Helical" evidence="7">
    <location>
        <begin position="592"/>
        <end position="612"/>
    </location>
</feature>
<evidence type="ECO:0000313" key="9">
    <source>
        <dbReference type="EnsemblMetazoa" id="XP_038060373.1"/>
    </source>
</evidence>
<comment type="similarity">
    <text evidence="2">Belongs to the monovalent cation:proton antiporter 1 (CPA1) transporter (TC 2.A.36) family.</text>
</comment>
<feature type="compositionally biased region" description="Polar residues" evidence="6">
    <location>
        <begin position="1"/>
        <end position="17"/>
    </location>
</feature>
<feature type="compositionally biased region" description="Polar residues" evidence="6">
    <location>
        <begin position="27"/>
        <end position="50"/>
    </location>
</feature>
<dbReference type="InterPro" id="IPR038770">
    <property type="entry name" value="Na+/solute_symporter_sf"/>
</dbReference>
<feature type="transmembrane region" description="Helical" evidence="7">
    <location>
        <begin position="410"/>
        <end position="427"/>
    </location>
</feature>
<organism evidence="9 10">
    <name type="scientific">Patiria miniata</name>
    <name type="common">Bat star</name>
    <name type="synonym">Asterina miniata</name>
    <dbReference type="NCBI Taxonomy" id="46514"/>
    <lineage>
        <taxon>Eukaryota</taxon>
        <taxon>Metazoa</taxon>
        <taxon>Echinodermata</taxon>
        <taxon>Eleutherozoa</taxon>
        <taxon>Asterozoa</taxon>
        <taxon>Asteroidea</taxon>
        <taxon>Valvatacea</taxon>
        <taxon>Valvatida</taxon>
        <taxon>Asterinidae</taxon>
        <taxon>Patiria</taxon>
    </lineage>
</organism>
<evidence type="ECO:0000256" key="2">
    <source>
        <dbReference type="ARBA" id="ARBA00007367"/>
    </source>
</evidence>
<dbReference type="EnsemblMetazoa" id="XM_038204444.1">
    <property type="protein sequence ID" value="XP_038060372.1"/>
    <property type="gene ID" value="LOC119731297"/>
</dbReference>
<dbReference type="GO" id="GO:0016020">
    <property type="term" value="C:membrane"/>
    <property type="evidence" value="ECO:0007669"/>
    <property type="project" value="UniProtKB-SubCell"/>
</dbReference>
<accession>A0A914A9E4</accession>
<feature type="transmembrane region" description="Helical" evidence="7">
    <location>
        <begin position="206"/>
        <end position="225"/>
    </location>
</feature>
<dbReference type="InterPro" id="IPR006153">
    <property type="entry name" value="Cation/H_exchanger_TM"/>
</dbReference>
<dbReference type="AlphaFoldDB" id="A0A914A9E4"/>
<evidence type="ECO:0000256" key="5">
    <source>
        <dbReference type="ARBA" id="ARBA00023136"/>
    </source>
</evidence>
<evidence type="ECO:0000259" key="8">
    <source>
        <dbReference type="Pfam" id="PF00999"/>
    </source>
</evidence>
<name>A0A914A9E4_PATMI</name>
<feature type="transmembrane region" description="Helical" evidence="7">
    <location>
        <begin position="461"/>
        <end position="479"/>
    </location>
</feature>
<dbReference type="OrthoDB" id="423807at2759"/>
<dbReference type="RefSeq" id="XP_038060373.1">
    <property type="nucleotide sequence ID" value="XM_038204445.1"/>
</dbReference>
<feature type="domain" description="Cation/H+ exchanger transmembrane" evidence="8">
    <location>
        <begin position="196"/>
        <end position="604"/>
    </location>
</feature>
<dbReference type="PANTHER" id="PTHR31102">
    <property type="match status" value="1"/>
</dbReference>
<dbReference type="InterPro" id="IPR051843">
    <property type="entry name" value="CPA1_transporter"/>
</dbReference>
<dbReference type="GO" id="GO:1902600">
    <property type="term" value="P:proton transmembrane transport"/>
    <property type="evidence" value="ECO:0007669"/>
    <property type="project" value="InterPro"/>
</dbReference>
<feature type="region of interest" description="Disordered" evidence="6">
    <location>
        <begin position="1"/>
        <end position="71"/>
    </location>
</feature>
<feature type="transmembrane region" description="Helical" evidence="7">
    <location>
        <begin position="182"/>
        <end position="199"/>
    </location>
</feature>
<proteinExistence type="inferred from homology"/>
<keyword evidence="10" id="KW-1185">Reference proteome</keyword>
<feature type="transmembrane region" description="Helical" evidence="7">
    <location>
        <begin position="245"/>
        <end position="263"/>
    </location>
</feature>
<dbReference type="GO" id="GO:0015297">
    <property type="term" value="F:antiporter activity"/>
    <property type="evidence" value="ECO:0007669"/>
    <property type="project" value="InterPro"/>
</dbReference>
<dbReference type="GeneID" id="119731297"/>
<dbReference type="RefSeq" id="XP_038060372.1">
    <property type="nucleotide sequence ID" value="XM_038204444.1"/>
</dbReference>
<dbReference type="Gene3D" id="1.20.1530.20">
    <property type="match status" value="1"/>
</dbReference>
<feature type="transmembrane region" description="Helical" evidence="7">
    <location>
        <begin position="299"/>
        <end position="320"/>
    </location>
</feature>
<reference evidence="9" key="1">
    <citation type="submission" date="2022-11" db="UniProtKB">
        <authorList>
            <consortium name="EnsemblMetazoa"/>
        </authorList>
    </citation>
    <scope>IDENTIFICATION</scope>
</reference>
<feature type="transmembrane region" description="Helical" evidence="7">
    <location>
        <begin position="332"/>
        <end position="360"/>
    </location>
</feature>
<keyword evidence="4 7" id="KW-1133">Transmembrane helix</keyword>
<feature type="transmembrane region" description="Helical" evidence="7">
    <location>
        <begin position="439"/>
        <end position="455"/>
    </location>
</feature>
<evidence type="ECO:0000256" key="6">
    <source>
        <dbReference type="SAM" id="MobiDB-lite"/>
    </source>
</evidence>